<evidence type="ECO:0000259" key="9">
    <source>
        <dbReference type="PROSITE" id="PS50157"/>
    </source>
</evidence>
<keyword evidence="6" id="KW-0539">Nucleus</keyword>
<dbReference type="SMART" id="SM00868">
    <property type="entry name" value="zf-AD"/>
    <property type="match status" value="2"/>
</dbReference>
<dbReference type="GO" id="GO:0008270">
    <property type="term" value="F:zinc ion binding"/>
    <property type="evidence" value="ECO:0007669"/>
    <property type="project" value="UniProtKB-KW"/>
</dbReference>
<dbReference type="InterPro" id="IPR050888">
    <property type="entry name" value="ZnF_C2H2-type_TF"/>
</dbReference>
<evidence type="ECO:0000313" key="10">
    <source>
        <dbReference type="EMBL" id="SSX02282.1"/>
    </source>
</evidence>
<dbReference type="InterPro" id="IPR012934">
    <property type="entry name" value="Znf_AD"/>
</dbReference>
<dbReference type="InterPro" id="IPR013087">
    <property type="entry name" value="Znf_C2H2_type"/>
</dbReference>
<keyword evidence="2" id="KW-0479">Metal-binding</keyword>
<feature type="domain" description="C2H2-type" evidence="9">
    <location>
        <begin position="24"/>
        <end position="47"/>
    </location>
</feature>
<evidence type="ECO:0000256" key="3">
    <source>
        <dbReference type="ARBA" id="ARBA00022737"/>
    </source>
</evidence>
<dbReference type="EMBL" id="UFQT01000275">
    <property type="protein sequence ID" value="SSX22658.1"/>
    <property type="molecule type" value="Genomic_DNA"/>
</dbReference>
<gene>
    <name evidence="10" type="primary">CSON007249</name>
</gene>
<protein>
    <submittedName>
        <fullName evidence="10">CSON007249 protein</fullName>
    </submittedName>
</protein>
<keyword evidence="5" id="KW-0862">Zinc</keyword>
<reference evidence="10" key="1">
    <citation type="submission" date="2018-04" db="EMBL/GenBank/DDBJ databases">
        <authorList>
            <person name="Go L.Y."/>
            <person name="Mitchell J.A."/>
        </authorList>
    </citation>
    <scope>NUCLEOTIDE SEQUENCE</scope>
    <source>
        <tissue evidence="10">Whole organism</tissue>
    </source>
</reference>
<keyword evidence="4 7" id="KW-0863">Zinc-finger</keyword>
<dbReference type="SUPFAM" id="SSF57667">
    <property type="entry name" value="beta-beta-alpha zinc fingers"/>
    <property type="match status" value="1"/>
</dbReference>
<dbReference type="PROSITE" id="PS50157">
    <property type="entry name" value="ZINC_FINGER_C2H2_2"/>
    <property type="match status" value="4"/>
</dbReference>
<evidence type="ECO:0000256" key="7">
    <source>
        <dbReference type="PROSITE-ProRule" id="PRU00042"/>
    </source>
</evidence>
<comment type="subcellular location">
    <subcellularLocation>
        <location evidence="1">Nucleus</location>
    </subcellularLocation>
</comment>
<dbReference type="PANTHER" id="PTHR24406">
    <property type="entry name" value="TRANSCRIPTIONAL REPRESSOR CTCFL-RELATED"/>
    <property type="match status" value="1"/>
</dbReference>
<keyword evidence="3" id="KW-0677">Repeat</keyword>
<dbReference type="SMART" id="SM00355">
    <property type="entry name" value="ZnF_C2H2"/>
    <property type="match status" value="10"/>
</dbReference>
<feature type="region of interest" description="Disordered" evidence="8">
    <location>
        <begin position="514"/>
        <end position="540"/>
    </location>
</feature>
<dbReference type="VEuPathDB" id="VectorBase:CSON007249"/>
<feature type="region of interest" description="Disordered" evidence="8">
    <location>
        <begin position="677"/>
        <end position="713"/>
    </location>
</feature>
<accession>A0A336KEG1</accession>
<dbReference type="Gene3D" id="3.30.160.60">
    <property type="entry name" value="Classic Zinc Finger"/>
    <property type="match status" value="3"/>
</dbReference>
<reference evidence="11" key="2">
    <citation type="submission" date="2018-07" db="EMBL/GenBank/DDBJ databases">
        <authorList>
            <person name="Quirk P.G."/>
            <person name="Krulwich T.A."/>
        </authorList>
    </citation>
    <scope>NUCLEOTIDE SEQUENCE</scope>
</reference>
<dbReference type="PROSITE" id="PS00028">
    <property type="entry name" value="ZINC_FINGER_C2H2_1"/>
    <property type="match status" value="6"/>
</dbReference>
<feature type="domain" description="C2H2-type" evidence="9">
    <location>
        <begin position="348"/>
        <end position="376"/>
    </location>
</feature>
<dbReference type="AlphaFoldDB" id="A0A336KEG1"/>
<organism evidence="10">
    <name type="scientific">Culicoides sonorensis</name>
    <name type="common">Biting midge</name>
    <dbReference type="NCBI Taxonomy" id="179676"/>
    <lineage>
        <taxon>Eukaryota</taxon>
        <taxon>Metazoa</taxon>
        <taxon>Ecdysozoa</taxon>
        <taxon>Arthropoda</taxon>
        <taxon>Hexapoda</taxon>
        <taxon>Insecta</taxon>
        <taxon>Pterygota</taxon>
        <taxon>Neoptera</taxon>
        <taxon>Endopterygota</taxon>
        <taxon>Diptera</taxon>
        <taxon>Nematocera</taxon>
        <taxon>Chironomoidea</taxon>
        <taxon>Ceratopogonidae</taxon>
        <taxon>Ceratopogoninae</taxon>
        <taxon>Culicoides</taxon>
        <taxon>Monoculicoides</taxon>
    </lineage>
</organism>
<name>A0A336KEG1_CULSO</name>
<evidence type="ECO:0000256" key="6">
    <source>
        <dbReference type="ARBA" id="ARBA00023242"/>
    </source>
</evidence>
<evidence type="ECO:0000256" key="2">
    <source>
        <dbReference type="ARBA" id="ARBA00022723"/>
    </source>
</evidence>
<dbReference type="EMBL" id="UFQS01000275">
    <property type="protein sequence ID" value="SSX02282.1"/>
    <property type="molecule type" value="Genomic_DNA"/>
</dbReference>
<dbReference type="InterPro" id="IPR036236">
    <property type="entry name" value="Znf_C2H2_sf"/>
</dbReference>
<feature type="domain" description="C2H2-type" evidence="9">
    <location>
        <begin position="421"/>
        <end position="443"/>
    </location>
</feature>
<evidence type="ECO:0000256" key="8">
    <source>
        <dbReference type="SAM" id="MobiDB-lite"/>
    </source>
</evidence>
<feature type="domain" description="C2H2-type" evidence="9">
    <location>
        <begin position="379"/>
        <end position="402"/>
    </location>
</feature>
<dbReference type="GO" id="GO:0005634">
    <property type="term" value="C:nucleus"/>
    <property type="evidence" value="ECO:0007669"/>
    <property type="project" value="UniProtKB-SubCell"/>
</dbReference>
<evidence type="ECO:0000256" key="4">
    <source>
        <dbReference type="ARBA" id="ARBA00022771"/>
    </source>
</evidence>
<evidence type="ECO:0000256" key="5">
    <source>
        <dbReference type="ARBA" id="ARBA00022833"/>
    </source>
</evidence>
<evidence type="ECO:0000256" key="1">
    <source>
        <dbReference type="ARBA" id="ARBA00004123"/>
    </source>
</evidence>
<feature type="compositionally biased region" description="Acidic residues" evidence="8">
    <location>
        <begin position="516"/>
        <end position="528"/>
    </location>
</feature>
<dbReference type="Pfam" id="PF00096">
    <property type="entry name" value="zf-C2H2"/>
    <property type="match status" value="3"/>
</dbReference>
<sequence length="763" mass="87662">SDSESQNGDTSSQQSGNKCIQIPANCTICDMRFSNRANARRHERNIHGVILNPMGNNSSTVNGSISSSTPKSVLGTPKLISLIKKPKMQVLESSENWDYSNPQKYRSYLTPAKLSFILQNLEFLEQSQDMLCKCCDKQFPSYKFFMGHMRKRYHNLPRNVCFKCLKHFESKGQFIGHLKRKTCLNLYKIVMNDDTITKDLTPDNASKGAKEFLSDKTYACKLCPKQYPYKSELRNHVFELKEHPEYLKNKENDTLECAYCDKSFEDQTERKRHYNNLDCISFIVCGTCKDQVASNQAFVEHVYSIHLKKNTINGAESLFQSVTGDEENEAENLLDCSDEPISLSKQPQACPVCDKQYNNYYNVLRHMESKHPDQVPRIYECVKCFETFVRQSELKEHVARVHNLALISGKMIPLSNNVRSYICRECGETFNDMLQWLDHQVTHGKFNCNQCEYSCDSRDDLEDHLNTSHVEDAGNSPPKLKLKLYNCKECSNTYPDIEDEKMDDDVIDPTQFLAREDEDYSRDDDEPLEIGATPENDGENPPILTSLGLHSVNSGFGAMDFIKQEPGDPEEVEEDVQKDDRLSPKICHACISYLNSWQSFKNRCDAAQKKQLMWIGLMPQPNKNESMSGTKPQANILQQRLLQQHQQQQKQNQLASLLSQNRNITLQPIAPKTNLLQQQLQKKSTPPEPRPNLLQQQQRQLQQRKEQESSEQEMMNISLNNRPNRTCCRLCLAPENECVNIYMTSAADKEPLSLKINACVRIK</sequence>
<evidence type="ECO:0000313" key="11">
    <source>
        <dbReference type="EMBL" id="SSX22658.1"/>
    </source>
</evidence>
<proteinExistence type="predicted"/>